<evidence type="ECO:0000313" key="4">
    <source>
        <dbReference type="Proteomes" id="UP001163046"/>
    </source>
</evidence>
<feature type="transmembrane region" description="Helical" evidence="2">
    <location>
        <begin position="127"/>
        <end position="156"/>
    </location>
</feature>
<dbReference type="AlphaFoldDB" id="A0A9W9ZQJ1"/>
<gene>
    <name evidence="3" type="ORF">OS493_023487</name>
</gene>
<accession>A0A9W9ZQJ1</accession>
<evidence type="ECO:0000313" key="3">
    <source>
        <dbReference type="EMBL" id="KAJ7384159.1"/>
    </source>
</evidence>
<protein>
    <submittedName>
        <fullName evidence="3">Uncharacterized protein</fullName>
    </submittedName>
</protein>
<evidence type="ECO:0000256" key="2">
    <source>
        <dbReference type="SAM" id="Phobius"/>
    </source>
</evidence>
<feature type="transmembrane region" description="Helical" evidence="2">
    <location>
        <begin position="189"/>
        <end position="216"/>
    </location>
</feature>
<dbReference type="Proteomes" id="UP001163046">
    <property type="component" value="Unassembled WGS sequence"/>
</dbReference>
<evidence type="ECO:0000256" key="1">
    <source>
        <dbReference type="SAM" id="MobiDB-lite"/>
    </source>
</evidence>
<feature type="region of interest" description="Disordered" evidence="1">
    <location>
        <begin position="396"/>
        <end position="416"/>
    </location>
</feature>
<proteinExistence type="predicted"/>
<feature type="transmembrane region" description="Helical" evidence="2">
    <location>
        <begin position="236"/>
        <end position="260"/>
    </location>
</feature>
<comment type="caution">
    <text evidence="3">The sequence shown here is derived from an EMBL/GenBank/DDBJ whole genome shotgun (WGS) entry which is preliminary data.</text>
</comment>
<organism evidence="3 4">
    <name type="scientific">Desmophyllum pertusum</name>
    <dbReference type="NCBI Taxonomy" id="174260"/>
    <lineage>
        <taxon>Eukaryota</taxon>
        <taxon>Metazoa</taxon>
        <taxon>Cnidaria</taxon>
        <taxon>Anthozoa</taxon>
        <taxon>Hexacorallia</taxon>
        <taxon>Scleractinia</taxon>
        <taxon>Caryophylliina</taxon>
        <taxon>Caryophylliidae</taxon>
        <taxon>Desmophyllum</taxon>
    </lineage>
</organism>
<dbReference type="EMBL" id="MU825890">
    <property type="protein sequence ID" value="KAJ7384159.1"/>
    <property type="molecule type" value="Genomic_DNA"/>
</dbReference>
<keyword evidence="2" id="KW-0812">Transmembrane</keyword>
<feature type="transmembrane region" description="Helical" evidence="2">
    <location>
        <begin position="296"/>
        <end position="314"/>
    </location>
</feature>
<feature type="transmembrane region" description="Helical" evidence="2">
    <location>
        <begin position="272"/>
        <end position="289"/>
    </location>
</feature>
<keyword evidence="2" id="KW-1133">Transmembrane helix</keyword>
<feature type="transmembrane region" description="Helical" evidence="2">
    <location>
        <begin position="348"/>
        <end position="366"/>
    </location>
</feature>
<name>A0A9W9ZQJ1_9CNID</name>
<keyword evidence="2" id="KW-0472">Membrane</keyword>
<keyword evidence="4" id="KW-1185">Reference proteome</keyword>
<sequence>MDWATEFDAVDGEIGTVNYKDGKLEGKHKSGDLGPQGKQNCMAYLKYLALAHLERNIDPYVNRRWMQLTFRVPALRRHRSSINFSLIGGFTDDIQCVCREEVTSRFGVFTAKRASASRKVPMACPRYLPLLFISVFYLLFQVFRLVALVMFAVFMVDCSVFHNETTVDCDINFTTYNTPGCGPYCWKGLWAGCSMLTCLIWLFVLCVPIESTHILIQQIRPASNAAIARSLVVKPYFWYLNTVVLLVIVYDVIILCQELVSDSVQVEVGVSILSKLLTVTIIFQLNFTYPPSTAAGFPRILVVLYYITLSIFAWEDVFKCIEFSIRISYKLYTLNSTVTHREMQVLELMLEVVAAALYHSFATFFWNKIFRGRSDVLMTFSPDLAESLCVQQQAATGEDLGPDPGSSLTGAHGGMP</sequence>
<reference evidence="3" key="1">
    <citation type="submission" date="2023-01" db="EMBL/GenBank/DDBJ databases">
        <title>Genome assembly of the deep-sea coral Lophelia pertusa.</title>
        <authorList>
            <person name="Herrera S."/>
            <person name="Cordes E."/>
        </authorList>
    </citation>
    <scope>NUCLEOTIDE SEQUENCE</scope>
    <source>
        <strain evidence="3">USNM1676648</strain>
        <tissue evidence="3">Polyp</tissue>
    </source>
</reference>
<dbReference type="OrthoDB" id="5950805at2759"/>